<keyword evidence="1" id="KW-0479">Metal-binding</keyword>
<dbReference type="PANTHER" id="PTHR43048:SF5">
    <property type="entry name" value="BLR5325 PROTEIN"/>
    <property type="match status" value="1"/>
</dbReference>
<evidence type="ECO:0000256" key="1">
    <source>
        <dbReference type="ARBA" id="ARBA00022723"/>
    </source>
</evidence>
<dbReference type="SUPFAM" id="SSF54593">
    <property type="entry name" value="Glyoxalase/Bleomycin resistance protein/Dihydroxybiphenyl dioxygenase"/>
    <property type="match status" value="1"/>
</dbReference>
<dbReference type="EMBL" id="JBHTGP010000015">
    <property type="protein sequence ID" value="MFD0688699.1"/>
    <property type="molecule type" value="Genomic_DNA"/>
</dbReference>
<accession>A0ABW2XTB9</accession>
<comment type="caution">
    <text evidence="3">The sequence shown here is derived from an EMBL/GenBank/DDBJ whole genome shotgun (WGS) entry which is preliminary data.</text>
</comment>
<dbReference type="Gene3D" id="3.10.180.10">
    <property type="entry name" value="2,3-Dihydroxybiphenyl 1,2-Dioxygenase, domain 1"/>
    <property type="match status" value="1"/>
</dbReference>
<dbReference type="InterPro" id="IPR051785">
    <property type="entry name" value="MMCE/EMCE_epimerase"/>
</dbReference>
<dbReference type="PROSITE" id="PS51819">
    <property type="entry name" value="VOC"/>
    <property type="match status" value="1"/>
</dbReference>
<keyword evidence="4" id="KW-1185">Reference proteome</keyword>
<dbReference type="InterPro" id="IPR037523">
    <property type="entry name" value="VOC_core"/>
</dbReference>
<name>A0ABW2XTB9_9ACTN</name>
<dbReference type="InterPro" id="IPR004360">
    <property type="entry name" value="Glyas_Fos-R_dOase_dom"/>
</dbReference>
<reference evidence="4" key="1">
    <citation type="journal article" date="2019" name="Int. J. Syst. Evol. Microbiol.">
        <title>The Global Catalogue of Microorganisms (GCM) 10K type strain sequencing project: providing services to taxonomists for standard genome sequencing and annotation.</title>
        <authorList>
            <consortium name="The Broad Institute Genomics Platform"/>
            <consortium name="The Broad Institute Genome Sequencing Center for Infectious Disease"/>
            <person name="Wu L."/>
            <person name="Ma J."/>
        </authorList>
    </citation>
    <scope>NUCLEOTIDE SEQUENCE [LARGE SCALE GENOMIC DNA]</scope>
    <source>
        <strain evidence="4">JCM 9371</strain>
    </source>
</reference>
<evidence type="ECO:0000259" key="2">
    <source>
        <dbReference type="PROSITE" id="PS51819"/>
    </source>
</evidence>
<evidence type="ECO:0000313" key="4">
    <source>
        <dbReference type="Proteomes" id="UP001597063"/>
    </source>
</evidence>
<protein>
    <submittedName>
        <fullName evidence="3">VOC family protein</fullName>
    </submittedName>
</protein>
<proteinExistence type="predicted"/>
<feature type="domain" description="VOC" evidence="2">
    <location>
        <begin position="2"/>
        <end position="134"/>
    </location>
</feature>
<dbReference type="Proteomes" id="UP001597063">
    <property type="component" value="Unassembled WGS sequence"/>
</dbReference>
<dbReference type="RefSeq" id="WP_131755106.1">
    <property type="nucleotide sequence ID" value="NZ_CAACUY010000003.1"/>
</dbReference>
<evidence type="ECO:0000313" key="3">
    <source>
        <dbReference type="EMBL" id="MFD0688699.1"/>
    </source>
</evidence>
<sequence>MRWSHVGLTCADPRRTADFYARWFGFAIARVVPYDGQEIIFIRKDGAYLELFPPSPQEAPEEQEAHCADGDGPNVRGLVRHIAFQTDDVDAFLAEMGEAADVTLGPVDFDAYIPGWRTAWLRDPDGVIVEVSQGYRDDGDVPVACAVPHAAPHAASHSAPRSASGGGHG</sequence>
<dbReference type="Pfam" id="PF00903">
    <property type="entry name" value="Glyoxalase"/>
    <property type="match status" value="1"/>
</dbReference>
<organism evidence="3 4">
    <name type="scientific">Actinomadura fibrosa</name>
    <dbReference type="NCBI Taxonomy" id="111802"/>
    <lineage>
        <taxon>Bacteria</taxon>
        <taxon>Bacillati</taxon>
        <taxon>Actinomycetota</taxon>
        <taxon>Actinomycetes</taxon>
        <taxon>Streptosporangiales</taxon>
        <taxon>Thermomonosporaceae</taxon>
        <taxon>Actinomadura</taxon>
    </lineage>
</organism>
<gene>
    <name evidence="3" type="ORF">ACFQZM_29690</name>
</gene>
<dbReference type="CDD" id="cd06587">
    <property type="entry name" value="VOC"/>
    <property type="match status" value="1"/>
</dbReference>
<dbReference type="InterPro" id="IPR029068">
    <property type="entry name" value="Glyas_Bleomycin-R_OHBP_Dase"/>
</dbReference>
<dbReference type="PANTHER" id="PTHR43048">
    <property type="entry name" value="METHYLMALONYL-COA EPIMERASE"/>
    <property type="match status" value="1"/>
</dbReference>